<dbReference type="PANTHER" id="PTHR44936">
    <property type="entry name" value="SENSOR PROTEIN CREC"/>
    <property type="match status" value="1"/>
</dbReference>
<dbReference type="Gene3D" id="3.30.565.10">
    <property type="entry name" value="Histidine kinase-like ATPase, C-terminal domain"/>
    <property type="match status" value="1"/>
</dbReference>
<evidence type="ECO:0000256" key="10">
    <source>
        <dbReference type="SAM" id="Phobius"/>
    </source>
</evidence>
<dbReference type="EC" id="2.7.13.3" evidence="3"/>
<evidence type="ECO:0000256" key="3">
    <source>
        <dbReference type="ARBA" id="ARBA00012438"/>
    </source>
</evidence>
<evidence type="ECO:0000256" key="9">
    <source>
        <dbReference type="ARBA" id="ARBA00022840"/>
    </source>
</evidence>
<evidence type="ECO:0000256" key="6">
    <source>
        <dbReference type="ARBA" id="ARBA00022679"/>
    </source>
</evidence>
<dbReference type="PRINTS" id="PR00344">
    <property type="entry name" value="BCTRLSENSOR"/>
</dbReference>
<dbReference type="Pfam" id="PF00512">
    <property type="entry name" value="HisKA"/>
    <property type="match status" value="1"/>
</dbReference>
<evidence type="ECO:0000256" key="2">
    <source>
        <dbReference type="ARBA" id="ARBA00004651"/>
    </source>
</evidence>
<evidence type="ECO:0000256" key="1">
    <source>
        <dbReference type="ARBA" id="ARBA00000085"/>
    </source>
</evidence>
<dbReference type="SUPFAM" id="SSF47384">
    <property type="entry name" value="Homodimeric domain of signal transducing histidine kinase"/>
    <property type="match status" value="1"/>
</dbReference>
<keyword evidence="7" id="KW-0547">Nucleotide-binding</keyword>
<reference evidence="13" key="1">
    <citation type="submission" date="2022-10" db="EMBL/GenBank/DDBJ databases">
        <title>Chitiniphilus purpureus sp. nov., a novel chitin-degrading bacterium isolated from crawfish pond sediment.</title>
        <authorList>
            <person name="Li K."/>
        </authorList>
    </citation>
    <scope>NUCLEOTIDE SEQUENCE</scope>
    <source>
        <strain evidence="13">CD1</strain>
    </source>
</reference>
<evidence type="ECO:0000259" key="12">
    <source>
        <dbReference type="PROSITE" id="PS50885"/>
    </source>
</evidence>
<dbReference type="CDD" id="cd00082">
    <property type="entry name" value="HisKA"/>
    <property type="match status" value="1"/>
</dbReference>
<keyword evidence="14" id="KW-1185">Reference proteome</keyword>
<evidence type="ECO:0000313" key="14">
    <source>
        <dbReference type="Proteomes" id="UP001061302"/>
    </source>
</evidence>
<keyword evidence="10" id="KW-0812">Transmembrane</keyword>
<dbReference type="InterPro" id="IPR036097">
    <property type="entry name" value="HisK_dim/P_sf"/>
</dbReference>
<evidence type="ECO:0000256" key="7">
    <source>
        <dbReference type="ARBA" id="ARBA00022741"/>
    </source>
</evidence>
<gene>
    <name evidence="13" type="ORF">N8I74_09475</name>
</gene>
<dbReference type="Pfam" id="PF02518">
    <property type="entry name" value="HATPase_c"/>
    <property type="match status" value="1"/>
</dbReference>
<dbReference type="Proteomes" id="UP001061302">
    <property type="component" value="Chromosome"/>
</dbReference>
<dbReference type="SMART" id="SM00387">
    <property type="entry name" value="HATPase_c"/>
    <property type="match status" value="1"/>
</dbReference>
<accession>A0ABY6DS78</accession>
<organism evidence="13 14">
    <name type="scientific">Chitiniphilus purpureus</name>
    <dbReference type="NCBI Taxonomy" id="2981137"/>
    <lineage>
        <taxon>Bacteria</taxon>
        <taxon>Pseudomonadati</taxon>
        <taxon>Pseudomonadota</taxon>
        <taxon>Betaproteobacteria</taxon>
        <taxon>Neisseriales</taxon>
        <taxon>Chitinibacteraceae</taxon>
        <taxon>Chitiniphilus</taxon>
    </lineage>
</organism>
<sequence length="421" mass="46578">MSAPAAPAVARNSLRWRLAWTFTLLTILALTAQAVALFLSSEEQEEALIDEVVNTALDGLLAHPDGQPVMAPHLSLYRTVNGQAPAALPAALRRFPPGNHEWFVEELEYHVGVRDFAGERYYLLYDTREHERRLAHLLVALVMGVLLLSLMALWLGQWLANAQLRQLKRLAERVRTDDPTPFLDAAQDQEIAQLAAALDDYRNHNTQLIEREREFTANVSHELRTPLTRIRTSAELLLGDDKAGPRAARIVDAVDELERTLRALLMLARENAQLQWEDVPLQPLVAALIESHREANGRPALPLHNQVPVGLTVRADAAVLTLILENLLSNALRHACSGWISVGAGPGWLSVCDTGIGIPAPQLSQVFERHYRLSDLPDGMGLGLAIVQQLVARCGWRCELRSEPGQGSEFRIVFAHAGPAH</sequence>
<dbReference type="GO" id="GO:0016301">
    <property type="term" value="F:kinase activity"/>
    <property type="evidence" value="ECO:0007669"/>
    <property type="project" value="UniProtKB-KW"/>
</dbReference>
<keyword evidence="4" id="KW-1003">Cell membrane</keyword>
<evidence type="ECO:0000259" key="11">
    <source>
        <dbReference type="PROSITE" id="PS50109"/>
    </source>
</evidence>
<evidence type="ECO:0000256" key="5">
    <source>
        <dbReference type="ARBA" id="ARBA00022553"/>
    </source>
</evidence>
<dbReference type="EMBL" id="CP106753">
    <property type="protein sequence ID" value="UXY17217.1"/>
    <property type="molecule type" value="Genomic_DNA"/>
</dbReference>
<protein>
    <recommendedName>
        <fullName evidence="3">histidine kinase</fullName>
        <ecNumber evidence="3">2.7.13.3</ecNumber>
    </recommendedName>
</protein>
<keyword evidence="10" id="KW-0472">Membrane</keyword>
<dbReference type="Gene3D" id="6.10.340.10">
    <property type="match status" value="1"/>
</dbReference>
<name>A0ABY6DS78_9NEIS</name>
<dbReference type="InterPro" id="IPR005467">
    <property type="entry name" value="His_kinase_dom"/>
</dbReference>
<feature type="domain" description="Histidine kinase" evidence="11">
    <location>
        <begin position="218"/>
        <end position="418"/>
    </location>
</feature>
<dbReference type="PANTHER" id="PTHR44936:SF10">
    <property type="entry name" value="SENSOR PROTEIN RSTB"/>
    <property type="match status" value="1"/>
</dbReference>
<dbReference type="InterPro" id="IPR003661">
    <property type="entry name" value="HisK_dim/P_dom"/>
</dbReference>
<dbReference type="CDD" id="cd00075">
    <property type="entry name" value="HATPase"/>
    <property type="match status" value="1"/>
</dbReference>
<comment type="catalytic activity">
    <reaction evidence="1">
        <text>ATP + protein L-histidine = ADP + protein N-phospho-L-histidine.</text>
        <dbReference type="EC" id="2.7.13.3"/>
    </reaction>
</comment>
<dbReference type="SUPFAM" id="SSF55874">
    <property type="entry name" value="ATPase domain of HSP90 chaperone/DNA topoisomerase II/histidine kinase"/>
    <property type="match status" value="1"/>
</dbReference>
<dbReference type="InterPro" id="IPR050980">
    <property type="entry name" value="2C_sensor_his_kinase"/>
</dbReference>
<keyword evidence="9" id="KW-0067">ATP-binding</keyword>
<evidence type="ECO:0000256" key="4">
    <source>
        <dbReference type="ARBA" id="ARBA00022475"/>
    </source>
</evidence>
<dbReference type="InterPro" id="IPR036890">
    <property type="entry name" value="HATPase_C_sf"/>
</dbReference>
<evidence type="ECO:0000313" key="13">
    <source>
        <dbReference type="EMBL" id="UXY17217.1"/>
    </source>
</evidence>
<feature type="domain" description="HAMP" evidence="12">
    <location>
        <begin position="158"/>
        <end position="210"/>
    </location>
</feature>
<keyword evidence="10" id="KW-1133">Transmembrane helix</keyword>
<dbReference type="SMART" id="SM00388">
    <property type="entry name" value="HisKA"/>
    <property type="match status" value="1"/>
</dbReference>
<keyword evidence="6" id="KW-0808">Transferase</keyword>
<dbReference type="InterPro" id="IPR003660">
    <property type="entry name" value="HAMP_dom"/>
</dbReference>
<dbReference type="PROSITE" id="PS50109">
    <property type="entry name" value="HIS_KIN"/>
    <property type="match status" value="1"/>
</dbReference>
<keyword evidence="8 13" id="KW-0418">Kinase</keyword>
<comment type="subcellular location">
    <subcellularLocation>
        <location evidence="2">Cell membrane</location>
        <topology evidence="2">Multi-pass membrane protein</topology>
    </subcellularLocation>
</comment>
<dbReference type="PROSITE" id="PS50885">
    <property type="entry name" value="HAMP"/>
    <property type="match status" value="1"/>
</dbReference>
<feature type="transmembrane region" description="Helical" evidence="10">
    <location>
        <begin position="134"/>
        <end position="160"/>
    </location>
</feature>
<dbReference type="InterPro" id="IPR004358">
    <property type="entry name" value="Sig_transdc_His_kin-like_C"/>
</dbReference>
<dbReference type="InterPro" id="IPR003594">
    <property type="entry name" value="HATPase_dom"/>
</dbReference>
<keyword evidence="5" id="KW-0597">Phosphoprotein</keyword>
<dbReference type="RefSeq" id="WP_263126648.1">
    <property type="nucleotide sequence ID" value="NZ_CP106753.1"/>
</dbReference>
<proteinExistence type="predicted"/>
<dbReference type="Gene3D" id="1.10.287.130">
    <property type="match status" value="1"/>
</dbReference>
<evidence type="ECO:0000256" key="8">
    <source>
        <dbReference type="ARBA" id="ARBA00022777"/>
    </source>
</evidence>